<dbReference type="GO" id="GO:0000976">
    <property type="term" value="F:transcription cis-regulatory region binding"/>
    <property type="evidence" value="ECO:0007669"/>
    <property type="project" value="TreeGrafter"/>
</dbReference>
<accession>A0A1G6QTR4</accession>
<dbReference type="Pfam" id="PF03466">
    <property type="entry name" value="LysR_substrate"/>
    <property type="match status" value="1"/>
</dbReference>
<dbReference type="Pfam" id="PF00126">
    <property type="entry name" value="HTH_1"/>
    <property type="match status" value="1"/>
</dbReference>
<dbReference type="InterPro" id="IPR036388">
    <property type="entry name" value="WH-like_DNA-bd_sf"/>
</dbReference>
<sequence>MIIELRTLIAVARYGTFSAAGERIGLTQAAVSGHMRRLEESLGFALFDRTGRSATLNAAGLRTLARAEALVAGFDALGEPTQDEEWAKPLEIGAIASVHATILTRALVPFRQRFANCRVNLSPGVSLQLMDRVEAGELDLAILIRPAFEPPRELEWAPLACENYVLLAASNVAGDDWLSVIREQPFIRYSRSSFGGRQVERFLRDHSLTLQEWIEVDDIQAMLSMVESGLGVAVVPLTETILPLPASVRAIALGPTAIHREIGALYPKASRSAAVAGFIECLQTAGVAR</sequence>
<dbReference type="AlphaFoldDB" id="A0A1G6QTR4"/>
<dbReference type="GO" id="GO:0003700">
    <property type="term" value="F:DNA-binding transcription factor activity"/>
    <property type="evidence" value="ECO:0007669"/>
    <property type="project" value="InterPro"/>
</dbReference>
<dbReference type="InterPro" id="IPR000847">
    <property type="entry name" value="LysR_HTH_N"/>
</dbReference>
<dbReference type="Proteomes" id="UP000199467">
    <property type="component" value="Unassembled WGS sequence"/>
</dbReference>
<evidence type="ECO:0000313" key="5">
    <source>
        <dbReference type="EMBL" id="SDC95671.1"/>
    </source>
</evidence>
<dbReference type="InterPro" id="IPR036390">
    <property type="entry name" value="WH_DNA-bd_sf"/>
</dbReference>
<evidence type="ECO:0000256" key="1">
    <source>
        <dbReference type="ARBA" id="ARBA00009437"/>
    </source>
</evidence>
<evidence type="ECO:0000256" key="2">
    <source>
        <dbReference type="ARBA" id="ARBA00023015"/>
    </source>
</evidence>
<dbReference type="SUPFAM" id="SSF46785">
    <property type="entry name" value="Winged helix' DNA-binding domain"/>
    <property type="match status" value="1"/>
</dbReference>
<organism evidence="5 6">
    <name type="scientific">Ectopseudomonas chengduensis</name>
    <dbReference type="NCBI Taxonomy" id="489632"/>
    <lineage>
        <taxon>Bacteria</taxon>
        <taxon>Pseudomonadati</taxon>
        <taxon>Pseudomonadota</taxon>
        <taxon>Gammaproteobacteria</taxon>
        <taxon>Pseudomonadales</taxon>
        <taxon>Pseudomonadaceae</taxon>
        <taxon>Ectopseudomonas</taxon>
    </lineage>
</organism>
<gene>
    <name evidence="5" type="ORF">SAMN05216576_108191</name>
</gene>
<keyword evidence="2" id="KW-0805">Transcription regulation</keyword>
<dbReference type="InterPro" id="IPR005119">
    <property type="entry name" value="LysR_subst-bd"/>
</dbReference>
<reference evidence="6" key="1">
    <citation type="submission" date="2016-10" db="EMBL/GenBank/DDBJ databases">
        <authorList>
            <person name="Varghese N."/>
            <person name="Submissions S."/>
        </authorList>
    </citation>
    <scope>NUCLEOTIDE SEQUENCE [LARGE SCALE GENOMIC DNA]</scope>
    <source>
        <strain evidence="6">DSM 26382</strain>
    </source>
</reference>
<dbReference type="SUPFAM" id="SSF53850">
    <property type="entry name" value="Periplasmic binding protein-like II"/>
    <property type="match status" value="1"/>
</dbReference>
<evidence type="ECO:0000313" key="6">
    <source>
        <dbReference type="Proteomes" id="UP000199467"/>
    </source>
</evidence>
<dbReference type="Gene3D" id="3.40.190.290">
    <property type="match status" value="1"/>
</dbReference>
<dbReference type="PRINTS" id="PR00039">
    <property type="entry name" value="HTHLYSR"/>
</dbReference>
<name>A0A1G6QTR4_9GAMM</name>
<keyword evidence="3 5" id="KW-0238">DNA-binding</keyword>
<proteinExistence type="inferred from homology"/>
<keyword evidence="4" id="KW-0804">Transcription</keyword>
<dbReference type="EMBL" id="FMZQ01000008">
    <property type="protein sequence ID" value="SDC95671.1"/>
    <property type="molecule type" value="Genomic_DNA"/>
</dbReference>
<evidence type="ECO:0000256" key="4">
    <source>
        <dbReference type="ARBA" id="ARBA00023163"/>
    </source>
</evidence>
<dbReference type="PANTHER" id="PTHR30126">
    <property type="entry name" value="HTH-TYPE TRANSCRIPTIONAL REGULATOR"/>
    <property type="match status" value="1"/>
</dbReference>
<dbReference type="CDD" id="cd08427">
    <property type="entry name" value="PBP2_LTTR_like_2"/>
    <property type="match status" value="1"/>
</dbReference>
<protein>
    <submittedName>
        <fullName evidence="5">DNA-binding transcriptional regulator, LysR family</fullName>
    </submittedName>
</protein>
<keyword evidence="6" id="KW-1185">Reference proteome</keyword>
<comment type="similarity">
    <text evidence="1">Belongs to the LysR transcriptional regulatory family.</text>
</comment>
<dbReference type="Gene3D" id="1.10.10.10">
    <property type="entry name" value="Winged helix-like DNA-binding domain superfamily/Winged helix DNA-binding domain"/>
    <property type="match status" value="1"/>
</dbReference>
<evidence type="ECO:0000256" key="3">
    <source>
        <dbReference type="ARBA" id="ARBA00023125"/>
    </source>
</evidence>
<dbReference type="PROSITE" id="PS50931">
    <property type="entry name" value="HTH_LYSR"/>
    <property type="match status" value="1"/>
</dbReference>
<dbReference type="RefSeq" id="WP_017676684.1">
    <property type="nucleotide sequence ID" value="NZ_FMZQ01000008.1"/>
</dbReference>
<dbReference type="PANTHER" id="PTHR30126:SF94">
    <property type="entry name" value="LYSR FAMILY TRANSCRIPTIONAL REGULATOR"/>
    <property type="match status" value="1"/>
</dbReference>